<feature type="compositionally biased region" description="Gly residues" evidence="1">
    <location>
        <begin position="551"/>
        <end position="560"/>
    </location>
</feature>
<keyword evidence="2" id="KW-0732">Signal</keyword>
<accession>A0ABM7QFF6</accession>
<name>A0ABM7QFF6_9GAMM</name>
<feature type="compositionally biased region" description="Low complexity" evidence="1">
    <location>
        <begin position="490"/>
        <end position="516"/>
    </location>
</feature>
<sequence length="560" mass="58776">MRTSLRLAVALLLVVAGGCGKKDATPAATPAARTVAPAATVAPTSTVAAAPAAAPVKDAVFSPPELDQMVAPIALYPDPLLAQVLMAATYPGDVADAAAWSKQNPKATGDAAVQQVASQPWDPSVQSLVAFPQALATLGQDPAWVQRLGDAFLAQPDDVMDAVQRLRHQAQSAGNLESNKYQTVSVSAAPAPAAGEAAPMETAPMQGGMESGQSSQSTIVIAPSDPEVVYVPSYNPTEVYGAWPNPGYPPAYYPPPPAYYAGSALMAGLAFGTGVAITNALWGDMNWGGDDIDINVNRYNNINVNSNINASSNRWQHNAVNRDGVPYRDRASREQYDRRLPGAESREGFRGDSNPQRAQAREQARASMERRGVEPRANAGTGTRDLAGGGNRDQARDRARAATSDNAARERARNASGNAGQRDRAQQTARDRAGGAQGARDRQQMASNDGARRQQSQQNHRPRGESTSQSRQAAQRQQRAQSGARDNAFQGARQPQQARAQAQRGQASHAQARQASAGGGRGGGQRGGGASRPAGQQVNRQASAPRQSGGARQGGGGRHR</sequence>
<feature type="compositionally biased region" description="Basic and acidic residues" evidence="1">
    <location>
        <begin position="359"/>
        <end position="374"/>
    </location>
</feature>
<dbReference type="PANTHER" id="PTHR40269">
    <property type="entry name" value="OUTER MEMBRANE PROTEIN-RELATED"/>
    <property type="match status" value="1"/>
</dbReference>
<feature type="compositionally biased region" description="Basic and acidic residues" evidence="1">
    <location>
        <begin position="421"/>
        <end position="443"/>
    </location>
</feature>
<dbReference type="InterPro" id="IPR021728">
    <property type="entry name" value="DUF3300"/>
</dbReference>
<reference evidence="3 4" key="1">
    <citation type="submission" date="2021-03" db="EMBL/GenBank/DDBJ databases">
        <title>Complete Genome Sequences of Two Lysobacter Strains Isolated from Sea Water (Lysobacter caseinilyticus) and Soil (Lysobacter helvus) in South Korea.</title>
        <authorList>
            <person name="Watanabe Y."/>
            <person name="Arakawa K."/>
        </authorList>
    </citation>
    <scope>NUCLEOTIDE SEQUENCE [LARGE SCALE GENOMIC DNA]</scope>
    <source>
        <strain evidence="3 4">D10</strain>
    </source>
</reference>
<dbReference type="Pfam" id="PF11737">
    <property type="entry name" value="DUF3300"/>
    <property type="match status" value="1"/>
</dbReference>
<dbReference type="PROSITE" id="PS51257">
    <property type="entry name" value="PROKAR_LIPOPROTEIN"/>
    <property type="match status" value="1"/>
</dbReference>
<keyword evidence="4" id="KW-1185">Reference proteome</keyword>
<dbReference type="Proteomes" id="UP000680514">
    <property type="component" value="Chromosome"/>
</dbReference>
<evidence type="ECO:0000256" key="1">
    <source>
        <dbReference type="SAM" id="MobiDB-lite"/>
    </source>
</evidence>
<evidence type="ECO:0000256" key="2">
    <source>
        <dbReference type="SAM" id="SignalP"/>
    </source>
</evidence>
<feature type="chain" id="PRO_5047316066" description="DUF3300 domain-containing protein" evidence="2">
    <location>
        <begin position="22"/>
        <end position="560"/>
    </location>
</feature>
<dbReference type="PANTHER" id="PTHR40269:SF1">
    <property type="entry name" value="OUTER MEMBRANE PROTEIN"/>
    <property type="match status" value="1"/>
</dbReference>
<feature type="signal peptide" evidence="2">
    <location>
        <begin position="1"/>
        <end position="21"/>
    </location>
</feature>
<protein>
    <recommendedName>
        <fullName evidence="5">DUF3300 domain-containing protein</fullName>
    </recommendedName>
</protein>
<feature type="region of interest" description="Disordered" evidence="1">
    <location>
        <begin position="315"/>
        <end position="560"/>
    </location>
</feature>
<dbReference type="EMBL" id="AP024546">
    <property type="protein sequence ID" value="BCT96353.1"/>
    <property type="molecule type" value="Genomic_DNA"/>
</dbReference>
<dbReference type="RefSeq" id="WP_213434142.1">
    <property type="nucleotide sequence ID" value="NZ_AP024546.1"/>
</dbReference>
<feature type="compositionally biased region" description="Gly residues" evidence="1">
    <location>
        <begin position="517"/>
        <end position="530"/>
    </location>
</feature>
<gene>
    <name evidence="3" type="ORF">LYSHEL_22240</name>
</gene>
<evidence type="ECO:0000313" key="4">
    <source>
        <dbReference type="Proteomes" id="UP000680514"/>
    </source>
</evidence>
<evidence type="ECO:0008006" key="5">
    <source>
        <dbReference type="Google" id="ProtNLM"/>
    </source>
</evidence>
<feature type="compositionally biased region" description="Low complexity" evidence="1">
    <location>
        <begin position="468"/>
        <end position="482"/>
    </location>
</feature>
<organism evidence="3 4">
    <name type="scientific">Lysobacter helvus</name>
    <dbReference type="NCBI Taxonomy" id="2675059"/>
    <lineage>
        <taxon>Bacteria</taxon>
        <taxon>Pseudomonadati</taxon>
        <taxon>Pseudomonadota</taxon>
        <taxon>Gammaproteobacteria</taxon>
        <taxon>Lysobacterales</taxon>
        <taxon>Lysobacteraceae</taxon>
        <taxon>Lysobacter</taxon>
    </lineage>
</organism>
<evidence type="ECO:0000313" key="3">
    <source>
        <dbReference type="EMBL" id="BCT96353.1"/>
    </source>
</evidence>
<feature type="compositionally biased region" description="Basic and acidic residues" evidence="1">
    <location>
        <begin position="325"/>
        <end position="350"/>
    </location>
</feature>
<proteinExistence type="predicted"/>